<reference evidence="4 5" key="1">
    <citation type="submission" date="2017-09" db="EMBL/GenBank/DDBJ databases">
        <title>Complete genome sequence of Oxytococcus suis strain ZY16052.</title>
        <authorList>
            <person name="Li F."/>
        </authorList>
    </citation>
    <scope>NUCLEOTIDE SEQUENCE [LARGE SCALE GENOMIC DNA]</scope>
    <source>
        <strain evidence="4 5">ZY16052</strain>
    </source>
</reference>
<feature type="domain" description="Polyphosphate kinase-2-related" evidence="3">
    <location>
        <begin position="39"/>
        <end position="263"/>
    </location>
</feature>
<accession>A0A347WMK8</accession>
<dbReference type="GO" id="GO:0006797">
    <property type="term" value="P:polyphosphate metabolic process"/>
    <property type="evidence" value="ECO:0007669"/>
    <property type="project" value="InterPro"/>
</dbReference>
<evidence type="ECO:0000256" key="2">
    <source>
        <dbReference type="ARBA" id="ARBA00022777"/>
    </source>
</evidence>
<dbReference type="AlphaFoldDB" id="A0A347WMK8"/>
<dbReference type="Pfam" id="PF03976">
    <property type="entry name" value="PPK2"/>
    <property type="match status" value="1"/>
</dbReference>
<dbReference type="EMBL" id="CP023434">
    <property type="protein sequence ID" value="AXY26315.1"/>
    <property type="molecule type" value="Genomic_DNA"/>
</dbReference>
<keyword evidence="5" id="KW-1185">Reference proteome</keyword>
<keyword evidence="2" id="KW-0418">Kinase</keyword>
<dbReference type="PANTHER" id="PTHR34383:SF3">
    <property type="entry name" value="POLYPHOSPHATE:AMP PHOSPHOTRANSFERASE"/>
    <property type="match status" value="1"/>
</dbReference>
<dbReference type="NCBIfam" id="TIGR03709">
    <property type="entry name" value="PPK2_rel_1"/>
    <property type="match status" value="1"/>
</dbReference>
<evidence type="ECO:0000259" key="3">
    <source>
        <dbReference type="Pfam" id="PF03976"/>
    </source>
</evidence>
<evidence type="ECO:0000313" key="5">
    <source>
        <dbReference type="Proteomes" id="UP000263232"/>
    </source>
</evidence>
<dbReference type="InterPro" id="IPR022300">
    <property type="entry name" value="PPK2-rel_1"/>
</dbReference>
<dbReference type="KEGG" id="abae:CL176_10080"/>
<gene>
    <name evidence="4" type="ORF">CL176_10080</name>
</gene>
<dbReference type="SUPFAM" id="SSF52540">
    <property type="entry name" value="P-loop containing nucleoside triphosphate hydrolases"/>
    <property type="match status" value="1"/>
</dbReference>
<dbReference type="PIRSF" id="PIRSF028756">
    <property type="entry name" value="PPK2_prd"/>
    <property type="match status" value="1"/>
</dbReference>
<protein>
    <submittedName>
        <fullName evidence="4">Polyphosphate--nucleotide phosphotransferase</fullName>
    </submittedName>
</protein>
<dbReference type="GO" id="GO:0008976">
    <property type="term" value="F:polyphosphate kinase activity"/>
    <property type="evidence" value="ECO:0007669"/>
    <property type="project" value="InterPro"/>
</dbReference>
<name>A0A347WMK8_9LACT</name>
<organism evidence="4 5">
    <name type="scientific">Suicoccus acidiformans</name>
    <dbReference type="NCBI Taxonomy" id="2036206"/>
    <lineage>
        <taxon>Bacteria</taxon>
        <taxon>Bacillati</taxon>
        <taxon>Bacillota</taxon>
        <taxon>Bacilli</taxon>
        <taxon>Lactobacillales</taxon>
        <taxon>Aerococcaceae</taxon>
        <taxon>Suicoccus</taxon>
    </lineage>
</organism>
<proteinExistence type="predicted"/>
<dbReference type="InterPro" id="IPR027417">
    <property type="entry name" value="P-loop_NTPase"/>
</dbReference>
<keyword evidence="1 4" id="KW-0808">Transferase</keyword>
<dbReference type="RefSeq" id="WP_118991187.1">
    <property type="nucleotide sequence ID" value="NZ_CP023434.1"/>
</dbReference>
<sequence>MPFNTDKFRFNAESFKENQQSKESSASFDTEELKEKLIPELIDELDAWHVKLQAEGKQGLILVLQALDAAGKDEIITFIFSHLMPQGLKVSSPNQPSEDEQDHDFLWRHQAGFPARGQIGILNRSYYEDVISLLVHGPEDQIPVMHESVEEEASFRLDAIRQMEAYLTRSGFKVIKLFPFVSKEVQGKRLLERMEQPDKQWEFSFSDLSDRDKWDTFHKHYQYIMEETDTDEAPWYVLPADNAWLTRYLAGKIVLEALEELKPEFPVFTDEEAEKLEEAIQELKEELEEA</sequence>
<dbReference type="OrthoDB" id="9775224at2"/>
<dbReference type="Proteomes" id="UP000263232">
    <property type="component" value="Chromosome"/>
</dbReference>
<evidence type="ECO:0000313" key="4">
    <source>
        <dbReference type="EMBL" id="AXY26315.1"/>
    </source>
</evidence>
<dbReference type="InterPro" id="IPR016898">
    <property type="entry name" value="Polyphosphate_phosphotransfera"/>
</dbReference>
<dbReference type="PANTHER" id="PTHR34383">
    <property type="entry name" value="POLYPHOSPHATE:AMP PHOSPHOTRANSFERASE-RELATED"/>
    <property type="match status" value="1"/>
</dbReference>
<evidence type="ECO:0000256" key="1">
    <source>
        <dbReference type="ARBA" id="ARBA00022679"/>
    </source>
</evidence>
<dbReference type="Gene3D" id="3.40.50.300">
    <property type="entry name" value="P-loop containing nucleotide triphosphate hydrolases"/>
    <property type="match status" value="1"/>
</dbReference>
<dbReference type="InterPro" id="IPR022488">
    <property type="entry name" value="PPK2-related"/>
</dbReference>